<dbReference type="PROSITE" id="PS50011">
    <property type="entry name" value="PROTEIN_KINASE_DOM"/>
    <property type="match status" value="1"/>
</dbReference>
<keyword evidence="4" id="KW-0067">ATP-binding</keyword>
<keyword evidence="3" id="KW-0418">Kinase</keyword>
<dbReference type="InterPro" id="IPR051681">
    <property type="entry name" value="Ser/Thr_Kinases-Pseudokinases"/>
</dbReference>
<keyword evidence="9" id="KW-1185">Reference proteome</keyword>
<keyword evidence="2" id="KW-0547">Nucleotide-binding</keyword>
<name>A0ABR2ZAR4_9AGAR</name>
<evidence type="ECO:0000256" key="2">
    <source>
        <dbReference type="ARBA" id="ARBA00022741"/>
    </source>
</evidence>
<dbReference type="PROSITE" id="PS50882">
    <property type="entry name" value="YTH"/>
    <property type="match status" value="2"/>
</dbReference>
<comment type="caution">
    <text evidence="8">The sequence shown here is derived from an EMBL/GenBank/DDBJ whole genome shotgun (WGS) entry which is preliminary data.</text>
</comment>
<sequence>MADKELEELRDLLETLVEDDEQREAFLGKKGDDAQYWLDMLQLLADSPDVSSQLRSTIFTVMIRLSKNSGCCPRCLVIQNVEKQGKYPVGGGGFGDVWKGTVGHPGSVRTVCLKVVKVYLKSDVQRLLKAYLREAIVWKQLRHPNLLPFLGIYYLDDTREEICLVSPWMDRGNLVQYLKDNPQEPIDHLSLISDVASGLLHLHIMKIVHADLKGVNILITPSGRACICDFGLSRISDSQVFWLSSSTTRAIGTVRWLAPELLGENEIATKESDIYAFACVCYEILTGLLPFHECKTDAAVMYKLARGKRPSRPEVLSESFTAVWEMMEDLATISVEPVAPASAWDDSIGAHVWSNLEHPVASSGTVEPVRAGQNTRSLTRKVSTAVGMHIRWIQDQKRRQRGLINPSKTDVDNEENRTSVPLNYAKNLSHLYPALQRSLSSDSANSDASGSYASTSSSTLMRYFPKRFFVIKVASEDLLLKSVETGVWSNVTMDEELERASRTSVEVYLVFAVKNNEEFWGYAKMAGTSPSSHWISSIGDENILPLAPGSPLSPPIAILDLEAEPTTHTEPEPMDPSDLLKPLSSTPSMVGDETPQSPTPFARNPEEIRPVSTELDKIIPAPAPPDQLSLDGVIDKLGSLQTFRDDNNPWGQSEGDATERAAEVELGGRMMVGNGLLPNEFKVEWLCTERLPHARTRHIRNPWNRDREVGFSDDGRELEPGVGQQLIDEWQRYLVEQQAGDRGLLRRRQTGSSSSLGREAGRES</sequence>
<reference evidence="8 9" key="1">
    <citation type="submission" date="2024-05" db="EMBL/GenBank/DDBJ databases">
        <title>A draft genome resource for the thread blight pathogen Marasmius tenuissimus strain MS-2.</title>
        <authorList>
            <person name="Yulfo-Soto G.E."/>
            <person name="Baruah I.K."/>
            <person name="Amoako-Attah I."/>
            <person name="Bukari Y."/>
            <person name="Meinhardt L.W."/>
            <person name="Bailey B.A."/>
            <person name="Cohen S.P."/>
        </authorList>
    </citation>
    <scope>NUCLEOTIDE SEQUENCE [LARGE SCALE GENOMIC DNA]</scope>
    <source>
        <strain evidence="8 9">MS-2</strain>
    </source>
</reference>
<dbReference type="SUPFAM" id="SSF56112">
    <property type="entry name" value="Protein kinase-like (PK-like)"/>
    <property type="match status" value="1"/>
</dbReference>
<protein>
    <submittedName>
        <fullName evidence="8">Rho guanine nucleotide exchange factor</fullName>
    </submittedName>
</protein>
<evidence type="ECO:0000313" key="8">
    <source>
        <dbReference type="EMBL" id="KAL0058740.1"/>
    </source>
</evidence>
<dbReference type="PANTHER" id="PTHR44329:SF288">
    <property type="entry name" value="MITOGEN-ACTIVATED PROTEIN KINASE KINASE KINASE 20"/>
    <property type="match status" value="1"/>
</dbReference>
<dbReference type="EMBL" id="JBBXMP010000278">
    <property type="protein sequence ID" value="KAL0058740.1"/>
    <property type="molecule type" value="Genomic_DNA"/>
</dbReference>
<dbReference type="Pfam" id="PF04146">
    <property type="entry name" value="YTH"/>
    <property type="match status" value="1"/>
</dbReference>
<feature type="domain" description="Protein kinase" evidence="6">
    <location>
        <begin position="83"/>
        <end position="354"/>
    </location>
</feature>
<dbReference type="InterPro" id="IPR000719">
    <property type="entry name" value="Prot_kinase_dom"/>
</dbReference>
<feature type="region of interest" description="Disordered" evidence="5">
    <location>
        <begin position="566"/>
        <end position="605"/>
    </location>
</feature>
<evidence type="ECO:0000256" key="4">
    <source>
        <dbReference type="ARBA" id="ARBA00022840"/>
    </source>
</evidence>
<evidence type="ECO:0000256" key="3">
    <source>
        <dbReference type="ARBA" id="ARBA00022777"/>
    </source>
</evidence>
<evidence type="ECO:0000259" key="6">
    <source>
        <dbReference type="PROSITE" id="PS50011"/>
    </source>
</evidence>
<dbReference type="Proteomes" id="UP001437256">
    <property type="component" value="Unassembled WGS sequence"/>
</dbReference>
<dbReference type="Gene3D" id="1.10.510.10">
    <property type="entry name" value="Transferase(Phosphotransferase) domain 1"/>
    <property type="match status" value="1"/>
</dbReference>
<evidence type="ECO:0000256" key="1">
    <source>
        <dbReference type="ARBA" id="ARBA00022679"/>
    </source>
</evidence>
<proteinExistence type="predicted"/>
<evidence type="ECO:0000256" key="5">
    <source>
        <dbReference type="SAM" id="MobiDB-lite"/>
    </source>
</evidence>
<dbReference type="SMART" id="SM00220">
    <property type="entry name" value="S_TKc"/>
    <property type="match status" value="1"/>
</dbReference>
<feature type="region of interest" description="Disordered" evidence="5">
    <location>
        <begin position="741"/>
        <end position="764"/>
    </location>
</feature>
<dbReference type="Pfam" id="PF07714">
    <property type="entry name" value="PK_Tyr_Ser-Thr"/>
    <property type="match status" value="1"/>
</dbReference>
<keyword evidence="1" id="KW-0808">Transferase</keyword>
<dbReference type="InterPro" id="IPR008271">
    <property type="entry name" value="Ser/Thr_kinase_AS"/>
</dbReference>
<gene>
    <name evidence="8" type="primary">TUS1_21</name>
    <name evidence="8" type="ORF">AAF712_014548</name>
</gene>
<feature type="domain" description="YTH" evidence="7">
    <location>
        <begin position="466"/>
        <end position="601"/>
    </location>
</feature>
<evidence type="ECO:0000259" key="7">
    <source>
        <dbReference type="PROSITE" id="PS50882"/>
    </source>
</evidence>
<feature type="region of interest" description="Disordered" evidence="5">
    <location>
        <begin position="399"/>
        <end position="418"/>
    </location>
</feature>
<dbReference type="Gene3D" id="3.10.590.10">
    <property type="entry name" value="ph1033 like domains"/>
    <property type="match status" value="2"/>
</dbReference>
<dbReference type="PROSITE" id="PS00108">
    <property type="entry name" value="PROTEIN_KINASE_ST"/>
    <property type="match status" value="1"/>
</dbReference>
<evidence type="ECO:0000313" key="9">
    <source>
        <dbReference type="Proteomes" id="UP001437256"/>
    </source>
</evidence>
<organism evidence="8 9">
    <name type="scientific">Marasmius tenuissimus</name>
    <dbReference type="NCBI Taxonomy" id="585030"/>
    <lineage>
        <taxon>Eukaryota</taxon>
        <taxon>Fungi</taxon>
        <taxon>Dikarya</taxon>
        <taxon>Basidiomycota</taxon>
        <taxon>Agaricomycotina</taxon>
        <taxon>Agaricomycetes</taxon>
        <taxon>Agaricomycetidae</taxon>
        <taxon>Agaricales</taxon>
        <taxon>Marasmiineae</taxon>
        <taxon>Marasmiaceae</taxon>
        <taxon>Marasmius</taxon>
    </lineage>
</organism>
<dbReference type="CDD" id="cd21134">
    <property type="entry name" value="YTH"/>
    <property type="match status" value="1"/>
</dbReference>
<dbReference type="InterPro" id="IPR011009">
    <property type="entry name" value="Kinase-like_dom_sf"/>
</dbReference>
<dbReference type="PANTHER" id="PTHR44329">
    <property type="entry name" value="SERINE/THREONINE-PROTEIN KINASE TNNI3K-RELATED"/>
    <property type="match status" value="1"/>
</dbReference>
<feature type="domain" description="YTH" evidence="7">
    <location>
        <begin position="598"/>
        <end position="730"/>
    </location>
</feature>
<accession>A0ABR2ZAR4</accession>
<dbReference type="InterPro" id="IPR001245">
    <property type="entry name" value="Ser-Thr/Tyr_kinase_cat_dom"/>
</dbReference>
<dbReference type="InterPro" id="IPR007275">
    <property type="entry name" value="YTH_domain"/>
</dbReference>